<name>A0A2T3A6H8_9PEZI</name>
<feature type="domain" description="DML1/Misato tubulin" evidence="7">
    <location>
        <begin position="125"/>
        <end position="313"/>
    </location>
</feature>
<proteinExistence type="inferred from homology"/>
<comment type="similarity">
    <text evidence="3">Belongs to the misato family.</text>
</comment>
<gene>
    <name evidence="8" type="ORF">BD289DRAFT_435431</name>
</gene>
<evidence type="ECO:0000259" key="7">
    <source>
        <dbReference type="Pfam" id="PF14881"/>
    </source>
</evidence>
<feature type="region of interest" description="Disordered" evidence="5">
    <location>
        <begin position="371"/>
        <end position="392"/>
    </location>
</feature>
<accession>A0A2T3A6H8</accession>
<dbReference type="InterPro" id="IPR049942">
    <property type="entry name" value="DML1/Misato"/>
</dbReference>
<dbReference type="InterPro" id="IPR029209">
    <property type="entry name" value="DML1/Misato_tubulin"/>
</dbReference>
<dbReference type="PANTHER" id="PTHR13391">
    <property type="entry name" value="MITOCHONDRIAL DISTRIBUTION REGULATOR MISATO"/>
    <property type="match status" value="1"/>
</dbReference>
<dbReference type="Pfam" id="PF10644">
    <property type="entry name" value="Misat_Tub_SegII"/>
    <property type="match status" value="1"/>
</dbReference>
<keyword evidence="4" id="KW-0496">Mitochondrion</keyword>
<evidence type="ECO:0000259" key="6">
    <source>
        <dbReference type="Pfam" id="PF10644"/>
    </source>
</evidence>
<keyword evidence="9" id="KW-1185">Reference proteome</keyword>
<dbReference type="InterPro" id="IPR036525">
    <property type="entry name" value="Tubulin/FtsZ_GTPase_sf"/>
</dbReference>
<feature type="region of interest" description="Disordered" evidence="5">
    <location>
        <begin position="405"/>
        <end position="426"/>
    </location>
</feature>
<dbReference type="EMBL" id="KZ678454">
    <property type="protein sequence ID" value="PSR83777.1"/>
    <property type="molecule type" value="Genomic_DNA"/>
</dbReference>
<dbReference type="GO" id="GO:0005739">
    <property type="term" value="C:mitochondrion"/>
    <property type="evidence" value="ECO:0007669"/>
    <property type="project" value="UniProtKB-SubCell"/>
</dbReference>
<evidence type="ECO:0000256" key="4">
    <source>
        <dbReference type="ARBA" id="ARBA00023128"/>
    </source>
</evidence>
<comment type="subcellular location">
    <subcellularLocation>
        <location evidence="2">Mitochondrion</location>
    </subcellularLocation>
</comment>
<dbReference type="CDD" id="cd06060">
    <property type="entry name" value="misato"/>
    <property type="match status" value="1"/>
</dbReference>
<dbReference type="GO" id="GO:0007005">
    <property type="term" value="P:mitochondrion organization"/>
    <property type="evidence" value="ECO:0007669"/>
    <property type="project" value="InterPro"/>
</dbReference>
<dbReference type="Proteomes" id="UP000241462">
    <property type="component" value="Unassembled WGS sequence"/>
</dbReference>
<dbReference type="InterPro" id="IPR019605">
    <property type="entry name" value="Misato_II_tubulin-like"/>
</dbReference>
<evidence type="ECO:0000256" key="5">
    <source>
        <dbReference type="SAM" id="MobiDB-lite"/>
    </source>
</evidence>
<dbReference type="Pfam" id="PF14881">
    <property type="entry name" value="Tubulin_3"/>
    <property type="match status" value="1"/>
</dbReference>
<evidence type="ECO:0000256" key="2">
    <source>
        <dbReference type="ARBA" id="ARBA00004173"/>
    </source>
</evidence>
<comment type="function">
    <text evidence="1">Involved in the partitioning of the mitochondrial organelle and mitochondrial DNA (mtDNA) inheritance.</text>
</comment>
<dbReference type="SUPFAM" id="SSF52490">
    <property type="entry name" value="Tubulin nucleotide-binding domain-like"/>
    <property type="match status" value="1"/>
</dbReference>
<evidence type="ECO:0000256" key="1">
    <source>
        <dbReference type="ARBA" id="ARBA00003757"/>
    </source>
</evidence>
<sequence length="526" mass="58619">MHEIITLQLGQQSNYIATHFWNTQESYFTYADNEESPINHDIHWRPGLGADGSETYMPRTVIYDLKGGFGSLKKLNALYDVTESGENANGDASGSSLWAGRTVVQRADPIAPSAYQQSLDAGLAPPQLTTQAVLYWSDFNRVYYHPRSIVQLNEYELGSTLAPFERWETGEELFADLDKEHDIVDRDLRPFVEEADQMQGIQMMASLDDAWGGFASRYVERLRDEYGKTTVWVWGVNSAMAGVNRDKRLLRLVNKAKSLTELYKQASLLIPISIPSTLSPRLRQTLALDTSSAWHTSALLSAAIESATLPSRLKDTENRETLGTMADMLNVHGKQTVADLQMSFADADALPHSVGAGDKPQDGLKLDLDFRPEDDASGSAAGGRMGQNGFRSTSKILSQVVANRGERAVDDDCDEEDEGVDRRERRRTRGEALGRRYRTTLDYPLLDSYPQIYRDEKGQALKDKIAITTSLSTDTALSGRLKTLRGTVTRLFGLEERENLSNELAEMADEYHEGWSSGSDFGDDDD</sequence>
<reference evidence="8 9" key="1">
    <citation type="journal article" date="2018" name="Mycol. Prog.">
        <title>Coniella lustricola, a new species from submerged detritus.</title>
        <authorList>
            <person name="Raudabaugh D.B."/>
            <person name="Iturriaga T."/>
            <person name="Carver A."/>
            <person name="Mondo S."/>
            <person name="Pangilinan J."/>
            <person name="Lipzen A."/>
            <person name="He G."/>
            <person name="Amirebrahimi M."/>
            <person name="Grigoriev I.V."/>
            <person name="Miller A.N."/>
        </authorList>
    </citation>
    <scope>NUCLEOTIDE SEQUENCE [LARGE SCALE GENOMIC DNA]</scope>
    <source>
        <strain evidence="8 9">B22-T-1</strain>
    </source>
</reference>
<dbReference type="FunCoup" id="A0A2T3A6H8">
    <property type="interactions" value="69"/>
</dbReference>
<protein>
    <submittedName>
        <fullName evidence="8">Tubulin domain-domain-containing protein</fullName>
    </submittedName>
</protein>
<evidence type="ECO:0000256" key="3">
    <source>
        <dbReference type="ARBA" id="ARBA00008507"/>
    </source>
</evidence>
<evidence type="ECO:0000313" key="9">
    <source>
        <dbReference type="Proteomes" id="UP000241462"/>
    </source>
</evidence>
<dbReference type="OrthoDB" id="271881at2759"/>
<dbReference type="AlphaFoldDB" id="A0A2T3A6H8"/>
<dbReference type="STRING" id="2025994.A0A2T3A6H8"/>
<evidence type="ECO:0000313" key="8">
    <source>
        <dbReference type="EMBL" id="PSR83777.1"/>
    </source>
</evidence>
<organism evidence="8 9">
    <name type="scientific">Coniella lustricola</name>
    <dbReference type="NCBI Taxonomy" id="2025994"/>
    <lineage>
        <taxon>Eukaryota</taxon>
        <taxon>Fungi</taxon>
        <taxon>Dikarya</taxon>
        <taxon>Ascomycota</taxon>
        <taxon>Pezizomycotina</taxon>
        <taxon>Sordariomycetes</taxon>
        <taxon>Sordariomycetidae</taxon>
        <taxon>Diaporthales</taxon>
        <taxon>Schizoparmaceae</taxon>
        <taxon>Coniella</taxon>
    </lineage>
</organism>
<dbReference type="PANTHER" id="PTHR13391:SF0">
    <property type="entry name" value="PROTEIN MISATO HOMOLOG 1"/>
    <property type="match status" value="1"/>
</dbReference>
<dbReference type="Gene3D" id="3.40.50.1440">
    <property type="entry name" value="Tubulin/FtsZ, GTPase domain"/>
    <property type="match status" value="1"/>
</dbReference>
<dbReference type="InParanoid" id="A0A2T3A6H8"/>
<feature type="domain" description="Misato Segment II tubulin-like" evidence="6">
    <location>
        <begin position="2"/>
        <end position="120"/>
    </location>
</feature>